<evidence type="ECO:0000313" key="3">
    <source>
        <dbReference type="Proteomes" id="UP000770661"/>
    </source>
</evidence>
<protein>
    <submittedName>
        <fullName evidence="2">Uncharacterized protein</fullName>
    </submittedName>
</protein>
<sequence>MSDSLTGEERCQRTQEVSSKLLESCSNIRRLGLGSTTWLRAPHCEAEHQEKKIVSVQCGDPECAGELLAPLLDVLYGVEKDSVVPLLTKHHGHVVPYLCKPHAQQTCRPLRRCSQRLFRAVGGYQYTGGVAVSSAGPAAGHPHLHDAASPASPTDANHQKSSERTAKRVAPPQRLVVRQVDVSVESALYWERRLHGDSSRCGPPRAAS</sequence>
<comment type="caution">
    <text evidence="2">The sequence shown here is derived from an EMBL/GenBank/DDBJ whole genome shotgun (WGS) entry which is preliminary data.</text>
</comment>
<accession>A0A8J4XXQ8</accession>
<dbReference type="Proteomes" id="UP000770661">
    <property type="component" value="Unassembled WGS sequence"/>
</dbReference>
<dbReference type="OrthoDB" id="297643at2759"/>
<name>A0A8J4XXQ8_CHIOP</name>
<proteinExistence type="predicted"/>
<dbReference type="AlphaFoldDB" id="A0A8J4XXQ8"/>
<evidence type="ECO:0000256" key="1">
    <source>
        <dbReference type="SAM" id="MobiDB-lite"/>
    </source>
</evidence>
<feature type="region of interest" description="Disordered" evidence="1">
    <location>
        <begin position="136"/>
        <end position="175"/>
    </location>
</feature>
<keyword evidence="3" id="KW-1185">Reference proteome</keyword>
<feature type="compositionally biased region" description="Basic and acidic residues" evidence="1">
    <location>
        <begin position="157"/>
        <end position="166"/>
    </location>
</feature>
<organism evidence="2 3">
    <name type="scientific">Chionoecetes opilio</name>
    <name type="common">Atlantic snow crab</name>
    <name type="synonym">Cancer opilio</name>
    <dbReference type="NCBI Taxonomy" id="41210"/>
    <lineage>
        <taxon>Eukaryota</taxon>
        <taxon>Metazoa</taxon>
        <taxon>Ecdysozoa</taxon>
        <taxon>Arthropoda</taxon>
        <taxon>Crustacea</taxon>
        <taxon>Multicrustacea</taxon>
        <taxon>Malacostraca</taxon>
        <taxon>Eumalacostraca</taxon>
        <taxon>Eucarida</taxon>
        <taxon>Decapoda</taxon>
        <taxon>Pleocyemata</taxon>
        <taxon>Brachyura</taxon>
        <taxon>Eubrachyura</taxon>
        <taxon>Majoidea</taxon>
        <taxon>Majidae</taxon>
        <taxon>Chionoecetes</taxon>
    </lineage>
</organism>
<gene>
    <name evidence="2" type="ORF">GWK47_013646</name>
</gene>
<dbReference type="EMBL" id="JACEEZ010020336">
    <property type="protein sequence ID" value="KAG0714669.1"/>
    <property type="molecule type" value="Genomic_DNA"/>
</dbReference>
<reference evidence="2" key="1">
    <citation type="submission" date="2020-07" db="EMBL/GenBank/DDBJ databases">
        <title>The High-quality genome of the commercially important snow crab, Chionoecetes opilio.</title>
        <authorList>
            <person name="Jeong J.-H."/>
            <person name="Ryu S."/>
        </authorList>
    </citation>
    <scope>NUCLEOTIDE SEQUENCE</scope>
    <source>
        <strain evidence="2">MADBK_172401_WGS</strain>
        <tissue evidence="2">Digestive gland</tissue>
    </source>
</reference>
<evidence type="ECO:0000313" key="2">
    <source>
        <dbReference type="EMBL" id="KAG0714669.1"/>
    </source>
</evidence>